<name>A0A1J1IB84_9DIPT</name>
<dbReference type="Proteomes" id="UP000183832">
    <property type="component" value="Unassembled WGS sequence"/>
</dbReference>
<proteinExistence type="predicted"/>
<dbReference type="AlphaFoldDB" id="A0A1J1IB84"/>
<organism evidence="1 2">
    <name type="scientific">Clunio marinus</name>
    <dbReference type="NCBI Taxonomy" id="568069"/>
    <lineage>
        <taxon>Eukaryota</taxon>
        <taxon>Metazoa</taxon>
        <taxon>Ecdysozoa</taxon>
        <taxon>Arthropoda</taxon>
        <taxon>Hexapoda</taxon>
        <taxon>Insecta</taxon>
        <taxon>Pterygota</taxon>
        <taxon>Neoptera</taxon>
        <taxon>Endopterygota</taxon>
        <taxon>Diptera</taxon>
        <taxon>Nematocera</taxon>
        <taxon>Chironomoidea</taxon>
        <taxon>Chironomidae</taxon>
        <taxon>Clunio</taxon>
    </lineage>
</organism>
<reference evidence="1 2" key="1">
    <citation type="submission" date="2015-04" db="EMBL/GenBank/DDBJ databases">
        <authorList>
            <person name="Syromyatnikov M.Y."/>
            <person name="Popov V.N."/>
        </authorList>
    </citation>
    <scope>NUCLEOTIDE SEQUENCE [LARGE SCALE GENOMIC DNA]</scope>
</reference>
<dbReference type="EMBL" id="CVRI01000044">
    <property type="protein sequence ID" value="CRK96820.1"/>
    <property type="molecule type" value="Genomic_DNA"/>
</dbReference>
<keyword evidence="2" id="KW-1185">Reference proteome</keyword>
<evidence type="ECO:0000313" key="1">
    <source>
        <dbReference type="EMBL" id="CRK96820.1"/>
    </source>
</evidence>
<evidence type="ECO:0000313" key="2">
    <source>
        <dbReference type="Proteomes" id="UP000183832"/>
    </source>
</evidence>
<accession>A0A1J1IB84</accession>
<protein>
    <submittedName>
        <fullName evidence="1">CLUMA_CG009932, isoform A</fullName>
    </submittedName>
</protein>
<gene>
    <name evidence="1" type="ORF">CLUMA_CG009932</name>
</gene>
<sequence>MSESNNRDPPACFVSKAFHGQFIRQITLNLNTETNSQLSLTLRGWNVQNNCEVRGRNILKR</sequence>